<name>A0ABS3C152_9BACT</name>
<dbReference type="InterPro" id="IPR041657">
    <property type="entry name" value="HTH_17"/>
</dbReference>
<dbReference type="Pfam" id="PF12728">
    <property type="entry name" value="HTH_17"/>
    <property type="match status" value="1"/>
</dbReference>
<organism evidence="2 3">
    <name type="scientific">Algoriphagus oliviformis</name>
    <dbReference type="NCBI Taxonomy" id="2811231"/>
    <lineage>
        <taxon>Bacteria</taxon>
        <taxon>Pseudomonadati</taxon>
        <taxon>Bacteroidota</taxon>
        <taxon>Cytophagia</taxon>
        <taxon>Cytophagales</taxon>
        <taxon>Cyclobacteriaceae</taxon>
        <taxon>Algoriphagus</taxon>
    </lineage>
</organism>
<gene>
    <name evidence="2" type="ORF">J0A68_07775</name>
</gene>
<evidence type="ECO:0000313" key="2">
    <source>
        <dbReference type="EMBL" id="MBN7810848.1"/>
    </source>
</evidence>
<evidence type="ECO:0000313" key="3">
    <source>
        <dbReference type="Proteomes" id="UP000664317"/>
    </source>
</evidence>
<proteinExistence type="predicted"/>
<sequence length="75" mass="8613">MYQELTTAEAADLLKVSPSHLEKLLDTGQIPFQEAGTQRILLPEHVQRYDQNLRETRRKSLEQLAQEAQDMGLGY</sequence>
<reference evidence="2 3" key="1">
    <citation type="submission" date="2021-03" db="EMBL/GenBank/DDBJ databases">
        <title>novel species isolated from a fishpond in China.</title>
        <authorList>
            <person name="Lu H."/>
            <person name="Cai Z."/>
        </authorList>
    </citation>
    <scope>NUCLEOTIDE SEQUENCE [LARGE SCALE GENOMIC DNA]</scope>
    <source>
        <strain evidence="2 3">H41</strain>
    </source>
</reference>
<dbReference type="Proteomes" id="UP000664317">
    <property type="component" value="Unassembled WGS sequence"/>
</dbReference>
<comment type="caution">
    <text evidence="2">The sequence shown here is derived from an EMBL/GenBank/DDBJ whole genome shotgun (WGS) entry which is preliminary data.</text>
</comment>
<dbReference type="EMBL" id="JAFKCT010000002">
    <property type="protein sequence ID" value="MBN7810848.1"/>
    <property type="molecule type" value="Genomic_DNA"/>
</dbReference>
<evidence type="ECO:0000259" key="1">
    <source>
        <dbReference type="Pfam" id="PF12728"/>
    </source>
</evidence>
<accession>A0ABS3C152</accession>
<dbReference type="RefSeq" id="WP_206577612.1">
    <property type="nucleotide sequence ID" value="NZ_JAFKCT010000002.1"/>
</dbReference>
<dbReference type="NCBIfam" id="TIGR01764">
    <property type="entry name" value="excise"/>
    <property type="match status" value="1"/>
</dbReference>
<keyword evidence="3" id="KW-1185">Reference proteome</keyword>
<feature type="domain" description="Helix-turn-helix" evidence="1">
    <location>
        <begin position="5"/>
        <end position="48"/>
    </location>
</feature>
<protein>
    <submittedName>
        <fullName evidence="2">Helix-turn-helix domain-containing protein</fullName>
    </submittedName>
</protein>
<dbReference type="InterPro" id="IPR010093">
    <property type="entry name" value="SinI_DNA-bd"/>
</dbReference>